<proteinExistence type="predicted"/>
<evidence type="ECO:0008006" key="3">
    <source>
        <dbReference type="Google" id="ProtNLM"/>
    </source>
</evidence>
<dbReference type="PROSITE" id="PS51257">
    <property type="entry name" value="PROKAR_LIPOPROTEIN"/>
    <property type="match status" value="1"/>
</dbReference>
<dbReference type="AlphaFoldDB" id="A0A448D6V3"/>
<evidence type="ECO:0000313" key="1">
    <source>
        <dbReference type="EMBL" id="VEF00211.1"/>
    </source>
</evidence>
<dbReference type="OrthoDB" id="9917458at2"/>
<name>A0A448D6V3_9NEIS</name>
<dbReference type="RefSeq" id="WP_085417276.1">
    <property type="nucleotide sequence ID" value="NZ_CAUJPY010000034.1"/>
</dbReference>
<gene>
    <name evidence="1" type="ORF">NCTC10296_00741</name>
</gene>
<reference evidence="1 2" key="1">
    <citation type="submission" date="2018-12" db="EMBL/GenBank/DDBJ databases">
        <authorList>
            <consortium name="Pathogen Informatics"/>
        </authorList>
    </citation>
    <scope>NUCLEOTIDE SEQUENCE [LARGE SCALE GENOMIC DNA]</scope>
    <source>
        <strain evidence="1 2">NCTC10296</strain>
    </source>
</reference>
<dbReference type="Proteomes" id="UP000279284">
    <property type="component" value="Chromosome"/>
</dbReference>
<accession>A0A448D6V3</accession>
<dbReference type="KEGG" id="nci:NCTC10296_00741"/>
<sequence>MKPFLVFPLLALGLLTACDKGTKPADPANPAKQEQGSSFREELVGRFSEQCMAYVPHDSAVLQAKAKQLCDCAAKRVADNVSLTDLGGFFQGNTQELHAKFADTVRHCAQEQLLPAQASAASASQSQAK</sequence>
<protein>
    <recommendedName>
        <fullName evidence="3">Lipoprotein</fullName>
    </recommendedName>
</protein>
<dbReference type="EMBL" id="LR134313">
    <property type="protein sequence ID" value="VEF00211.1"/>
    <property type="molecule type" value="Genomic_DNA"/>
</dbReference>
<evidence type="ECO:0000313" key="2">
    <source>
        <dbReference type="Proteomes" id="UP000279284"/>
    </source>
</evidence>
<organism evidence="1 2">
    <name type="scientific">Neisseria canis</name>
    <dbReference type="NCBI Taxonomy" id="493"/>
    <lineage>
        <taxon>Bacteria</taxon>
        <taxon>Pseudomonadati</taxon>
        <taxon>Pseudomonadota</taxon>
        <taxon>Betaproteobacteria</taxon>
        <taxon>Neisseriales</taxon>
        <taxon>Neisseriaceae</taxon>
        <taxon>Neisseria</taxon>
    </lineage>
</organism>
<keyword evidence="2" id="KW-1185">Reference proteome</keyword>